<dbReference type="InterPro" id="IPR018060">
    <property type="entry name" value="HTH_AraC"/>
</dbReference>
<dbReference type="GO" id="GO:0043565">
    <property type="term" value="F:sequence-specific DNA binding"/>
    <property type="evidence" value="ECO:0007669"/>
    <property type="project" value="InterPro"/>
</dbReference>
<feature type="domain" description="HTH araC/xylS-type" evidence="4">
    <location>
        <begin position="165"/>
        <end position="263"/>
    </location>
</feature>
<accession>A0A6C0GIN3</accession>
<evidence type="ECO:0000313" key="6">
    <source>
        <dbReference type="Proteomes" id="UP000480178"/>
    </source>
</evidence>
<keyword evidence="1" id="KW-0805">Transcription regulation</keyword>
<keyword evidence="6" id="KW-1185">Reference proteome</keyword>
<protein>
    <submittedName>
        <fullName evidence="5">AraC family transcriptional regulator</fullName>
    </submittedName>
</protein>
<dbReference type="RefSeq" id="WP_162443807.1">
    <property type="nucleotide sequence ID" value="NZ_CP048222.1"/>
</dbReference>
<dbReference type="Proteomes" id="UP000480178">
    <property type="component" value="Chromosome"/>
</dbReference>
<dbReference type="PANTHER" id="PTHR46796">
    <property type="entry name" value="HTH-TYPE TRANSCRIPTIONAL ACTIVATOR RHAS-RELATED"/>
    <property type="match status" value="1"/>
</dbReference>
<name>A0A6C0GIN3_9BACT</name>
<dbReference type="KEGG" id="rhoz:GXP67_14640"/>
<reference evidence="5 6" key="1">
    <citation type="submission" date="2020-01" db="EMBL/GenBank/DDBJ databases">
        <authorList>
            <person name="Kim M.K."/>
        </authorList>
    </citation>
    <scope>NUCLEOTIDE SEQUENCE [LARGE SCALE GENOMIC DNA]</scope>
    <source>
        <strain evidence="5 6">172606-1</strain>
    </source>
</reference>
<organism evidence="5 6">
    <name type="scientific">Rhodocytophaga rosea</name>
    <dbReference type="NCBI Taxonomy" id="2704465"/>
    <lineage>
        <taxon>Bacteria</taxon>
        <taxon>Pseudomonadati</taxon>
        <taxon>Bacteroidota</taxon>
        <taxon>Cytophagia</taxon>
        <taxon>Cytophagales</taxon>
        <taxon>Rhodocytophagaceae</taxon>
        <taxon>Rhodocytophaga</taxon>
    </lineage>
</organism>
<dbReference type="Gene3D" id="1.10.10.60">
    <property type="entry name" value="Homeodomain-like"/>
    <property type="match status" value="1"/>
</dbReference>
<dbReference type="EMBL" id="CP048222">
    <property type="protein sequence ID" value="QHT67785.1"/>
    <property type="molecule type" value="Genomic_DNA"/>
</dbReference>
<dbReference type="PROSITE" id="PS01124">
    <property type="entry name" value="HTH_ARAC_FAMILY_2"/>
    <property type="match status" value="1"/>
</dbReference>
<dbReference type="InterPro" id="IPR050204">
    <property type="entry name" value="AraC_XylS_family_regulators"/>
</dbReference>
<gene>
    <name evidence="5" type="ORF">GXP67_14640</name>
</gene>
<evidence type="ECO:0000259" key="4">
    <source>
        <dbReference type="PROSITE" id="PS01124"/>
    </source>
</evidence>
<proteinExistence type="predicted"/>
<evidence type="ECO:0000256" key="2">
    <source>
        <dbReference type="ARBA" id="ARBA00023125"/>
    </source>
</evidence>
<evidence type="ECO:0000256" key="1">
    <source>
        <dbReference type="ARBA" id="ARBA00023015"/>
    </source>
</evidence>
<keyword evidence="3" id="KW-0804">Transcription</keyword>
<keyword evidence="2" id="KW-0238">DNA-binding</keyword>
<dbReference type="AlphaFoldDB" id="A0A6C0GIN3"/>
<evidence type="ECO:0000313" key="5">
    <source>
        <dbReference type="EMBL" id="QHT67785.1"/>
    </source>
</evidence>
<dbReference type="PANTHER" id="PTHR46796:SF13">
    <property type="entry name" value="HTH-TYPE TRANSCRIPTIONAL ACTIVATOR RHAS"/>
    <property type="match status" value="1"/>
</dbReference>
<evidence type="ECO:0000256" key="3">
    <source>
        <dbReference type="ARBA" id="ARBA00023163"/>
    </source>
</evidence>
<sequence>MIFQDILPCLALQPFICTFRLVHLQFEPDAFPKTPYPTRIEQALVFFARGHIDCYDPISGMTRTIPRNALFGQQVSRLDFYQNVTADFLMLMVVFQPGGLYRLLGFSSNELTCEFCDAEPVMSTELQVVNDQIANASDYATMIDRAQEYFLRKLQKVKAGAHPVDKIGQLLLNNPGSCSLDWLADQACLSPRQFERKFSERVGVGPKLYSRINRFFHTLQYKEKHLHLDWLSIAVHFGYSDYDHLAKDFKQFAHVNPNLTFKEYTQRPEFIVQVRNL</sequence>
<dbReference type="GO" id="GO:0003700">
    <property type="term" value="F:DNA-binding transcription factor activity"/>
    <property type="evidence" value="ECO:0007669"/>
    <property type="project" value="InterPro"/>
</dbReference>
<dbReference type="SMART" id="SM00342">
    <property type="entry name" value="HTH_ARAC"/>
    <property type="match status" value="1"/>
</dbReference>
<dbReference type="Pfam" id="PF12833">
    <property type="entry name" value="HTH_18"/>
    <property type="match status" value="1"/>
</dbReference>